<evidence type="ECO:0000313" key="5">
    <source>
        <dbReference type="EMBL" id="ACH37413.1"/>
    </source>
</evidence>
<keyword evidence="5" id="KW-0808">Transferase</keyword>
<dbReference type="STRING" id="404380.Gbem_0384"/>
<reference evidence="5 6" key="1">
    <citation type="submission" date="2008-07" db="EMBL/GenBank/DDBJ databases">
        <title>Complete sequence of Geobacter bemidjiensis BEM.</title>
        <authorList>
            <consortium name="US DOE Joint Genome Institute"/>
            <person name="Lucas S."/>
            <person name="Copeland A."/>
            <person name="Lapidus A."/>
            <person name="Glavina del Rio T."/>
            <person name="Dalin E."/>
            <person name="Tice H."/>
            <person name="Bruce D."/>
            <person name="Goodwin L."/>
            <person name="Pitluck S."/>
            <person name="Kiss H."/>
            <person name="Brettin T."/>
            <person name="Detter J.C."/>
            <person name="Han C."/>
            <person name="Kuske C.R."/>
            <person name="Schmutz J."/>
            <person name="Larimer F."/>
            <person name="Land M."/>
            <person name="Hauser L."/>
            <person name="Kyrpides N."/>
            <person name="Lykidis A."/>
            <person name="Lovley D."/>
            <person name="Richardson P."/>
        </authorList>
    </citation>
    <scope>NUCLEOTIDE SEQUENCE [LARGE SCALE GENOMIC DNA]</scope>
    <source>
        <strain evidence="6">ATCC BAA-1014 / DSM 16622 / JCM 12645 / Bem</strain>
    </source>
</reference>
<keyword evidence="5" id="KW-0315">Glutamine amidotransferase</keyword>
<proteinExistence type="inferred from homology"/>
<accession>B5EAV4</accession>
<dbReference type="InterPro" id="IPR032633">
    <property type="entry name" value="ThiJ-like"/>
</dbReference>
<sequence>MSKKILVILSEWGFWGEELVGPLEVLQSRNYKPVLCTPTGRRPRALPPSMDPGYKDPPLGKTVATPEMAEKVRRLDDPSNPYLANQRSLKAMLPERPYWSDLGELGYPDERGQMKMSYYPLRKWEGYCRARAQAQQALVEEFEALLLVGGSGPMIDLVNNYRVHDAILAFKQADKPIAAECYGVACLAKARNFDDPRSIIWGKHVTGHPQEYDYRDLAGVLDPETGAMLSREAGNPDRWVNFGPPFYTLEHILRDATGPEGGVHGSVGRPHSVIVDYPLITGRSTADSYTTGEKLVEVLEKGLRRYGW</sequence>
<dbReference type="InterPro" id="IPR029062">
    <property type="entry name" value="Class_I_gatase-like"/>
</dbReference>
<comment type="similarity">
    <text evidence="3">Belongs to the peptidase C56 family. HSP31-like subfamily.</text>
</comment>
<dbReference type="KEGG" id="gbm:Gbem_0384"/>
<evidence type="ECO:0000256" key="3">
    <source>
        <dbReference type="ARBA" id="ARBA00038493"/>
    </source>
</evidence>
<dbReference type="GO" id="GO:0005737">
    <property type="term" value="C:cytoplasm"/>
    <property type="evidence" value="ECO:0007669"/>
    <property type="project" value="TreeGrafter"/>
</dbReference>
<dbReference type="Proteomes" id="UP000008825">
    <property type="component" value="Chromosome"/>
</dbReference>
<dbReference type="GO" id="GO:0019243">
    <property type="term" value="P:methylglyoxal catabolic process to D-lactate via S-lactoyl-glutathione"/>
    <property type="evidence" value="ECO:0007669"/>
    <property type="project" value="TreeGrafter"/>
</dbReference>
<keyword evidence="2" id="KW-0456">Lyase</keyword>
<evidence type="ECO:0000256" key="4">
    <source>
        <dbReference type="SAM" id="MobiDB-lite"/>
    </source>
</evidence>
<dbReference type="eggNOG" id="COG0693">
    <property type="taxonomic scope" value="Bacteria"/>
</dbReference>
<feature type="region of interest" description="Disordered" evidence="4">
    <location>
        <begin position="38"/>
        <end position="61"/>
    </location>
</feature>
<dbReference type="GO" id="GO:0019172">
    <property type="term" value="F:glyoxalase III activity"/>
    <property type="evidence" value="ECO:0007669"/>
    <property type="project" value="TreeGrafter"/>
</dbReference>
<keyword evidence="6" id="KW-1185">Reference proteome</keyword>
<organism evidence="5 6">
    <name type="scientific">Citrifermentans bemidjiense (strain ATCC BAA-1014 / DSM 16622 / JCM 12645 / Bem)</name>
    <name type="common">Geobacter bemidjiensis</name>
    <dbReference type="NCBI Taxonomy" id="404380"/>
    <lineage>
        <taxon>Bacteria</taxon>
        <taxon>Pseudomonadati</taxon>
        <taxon>Thermodesulfobacteriota</taxon>
        <taxon>Desulfuromonadia</taxon>
        <taxon>Geobacterales</taxon>
        <taxon>Geobacteraceae</taxon>
        <taxon>Citrifermentans</taxon>
    </lineage>
</organism>
<dbReference type="Gene3D" id="3.40.50.880">
    <property type="match status" value="1"/>
</dbReference>
<dbReference type="PANTHER" id="PTHR48094:SF11">
    <property type="entry name" value="GLUTATHIONE-INDEPENDENT GLYOXALASE HSP31-RELATED"/>
    <property type="match status" value="1"/>
</dbReference>
<evidence type="ECO:0000256" key="2">
    <source>
        <dbReference type="ARBA" id="ARBA00023239"/>
    </source>
</evidence>
<gene>
    <name evidence="5" type="ordered locus">Gbem_0384</name>
</gene>
<dbReference type="EMBL" id="CP001124">
    <property type="protein sequence ID" value="ACH37413.1"/>
    <property type="molecule type" value="Genomic_DNA"/>
</dbReference>
<dbReference type="HOGENOM" id="CLU_062438_0_0_7"/>
<evidence type="ECO:0000256" key="1">
    <source>
        <dbReference type="ARBA" id="ARBA00023016"/>
    </source>
</evidence>
<dbReference type="InterPro" id="IPR050325">
    <property type="entry name" value="Prot/Nucl_acid_deglycase"/>
</dbReference>
<dbReference type="SUPFAM" id="SSF52317">
    <property type="entry name" value="Class I glutamine amidotransferase-like"/>
    <property type="match status" value="1"/>
</dbReference>
<evidence type="ECO:0000313" key="6">
    <source>
        <dbReference type="Proteomes" id="UP000008825"/>
    </source>
</evidence>
<dbReference type="OrthoDB" id="9792284at2"/>
<protein>
    <submittedName>
        <fullName evidence="5">Type I glutamine amidotransferase-like domain protein</fullName>
    </submittedName>
</protein>
<dbReference type="GO" id="GO:0016740">
    <property type="term" value="F:transferase activity"/>
    <property type="evidence" value="ECO:0007669"/>
    <property type="project" value="UniProtKB-KW"/>
</dbReference>
<name>B5EAV4_CITBB</name>
<dbReference type="Pfam" id="PF17124">
    <property type="entry name" value="ThiJ_like"/>
    <property type="match status" value="1"/>
</dbReference>
<keyword evidence="1" id="KW-0346">Stress response</keyword>
<dbReference type="AlphaFoldDB" id="B5EAV4"/>
<reference evidence="5 6" key="2">
    <citation type="journal article" date="2010" name="BMC Genomics">
        <title>The genome of Geobacter bemidjiensis, exemplar for the subsurface clade of Geobacter species that predominate in Fe(III)-reducing subsurface environments.</title>
        <authorList>
            <person name="Aklujkar M."/>
            <person name="Young N.D."/>
            <person name="Holmes D."/>
            <person name="Chavan M."/>
            <person name="Risso C."/>
            <person name="Kiss H.E."/>
            <person name="Han C.S."/>
            <person name="Land M.L."/>
            <person name="Lovley D.R."/>
        </authorList>
    </citation>
    <scope>NUCLEOTIDE SEQUENCE [LARGE SCALE GENOMIC DNA]</scope>
    <source>
        <strain evidence="6">ATCC BAA-1014 / DSM 16622 / JCM 12645 / Bem</strain>
    </source>
</reference>
<dbReference type="PANTHER" id="PTHR48094">
    <property type="entry name" value="PROTEIN/NUCLEIC ACID DEGLYCASE DJ-1-RELATED"/>
    <property type="match status" value="1"/>
</dbReference>
<dbReference type="RefSeq" id="WP_012528821.1">
    <property type="nucleotide sequence ID" value="NC_011146.1"/>
</dbReference>